<feature type="region of interest" description="Disordered" evidence="1">
    <location>
        <begin position="35"/>
        <end position="65"/>
    </location>
</feature>
<keyword evidence="3" id="KW-1185">Reference proteome</keyword>
<dbReference type="AlphaFoldDB" id="Q2W4K0"/>
<protein>
    <submittedName>
        <fullName evidence="2">Uncharacterized protein</fullName>
    </submittedName>
</protein>
<dbReference type="HOGENOM" id="CLU_2844674_0_0_5"/>
<dbReference type="EMBL" id="AP007255">
    <property type="protein sequence ID" value="BAE51225.1"/>
    <property type="molecule type" value="Genomic_DNA"/>
</dbReference>
<dbReference type="RefSeq" id="WP_011384817.1">
    <property type="nucleotide sequence ID" value="NC_007626.1"/>
</dbReference>
<organism evidence="2 3">
    <name type="scientific">Paramagnetospirillum magneticum (strain ATCC 700264 / AMB-1)</name>
    <name type="common">Magnetospirillum magneticum</name>
    <dbReference type="NCBI Taxonomy" id="342108"/>
    <lineage>
        <taxon>Bacteria</taxon>
        <taxon>Pseudomonadati</taxon>
        <taxon>Pseudomonadota</taxon>
        <taxon>Alphaproteobacteria</taxon>
        <taxon>Rhodospirillales</taxon>
        <taxon>Magnetospirillaceae</taxon>
        <taxon>Paramagnetospirillum</taxon>
    </lineage>
</organism>
<evidence type="ECO:0000313" key="2">
    <source>
        <dbReference type="EMBL" id="BAE51225.1"/>
    </source>
</evidence>
<evidence type="ECO:0000256" key="1">
    <source>
        <dbReference type="SAM" id="MobiDB-lite"/>
    </source>
</evidence>
<dbReference type="Proteomes" id="UP000007058">
    <property type="component" value="Chromosome"/>
</dbReference>
<evidence type="ECO:0000313" key="3">
    <source>
        <dbReference type="Proteomes" id="UP000007058"/>
    </source>
</evidence>
<dbReference type="KEGG" id="mag:amb2421"/>
<sequence>MTAYFLILWFANAPFQMVPMPDMATCQAMMRAGRGASGGPGNTVTGGKCVTVENGAVTGGSNPRQ</sequence>
<name>Q2W4K0_PARM1</name>
<gene>
    <name evidence="2" type="ordered locus">amb2421</name>
</gene>
<reference evidence="2 3" key="1">
    <citation type="journal article" date="2005" name="DNA Res.">
        <title>Complete genome sequence of the facultative anaerobic magnetotactic bacterium Magnetospirillum sp. strain AMB-1.</title>
        <authorList>
            <person name="Matsunaga T."/>
            <person name="Okamura Y."/>
            <person name="Fukuda Y."/>
            <person name="Wahyudi A.T."/>
            <person name="Murase Y."/>
            <person name="Takeyama H."/>
        </authorList>
    </citation>
    <scope>NUCLEOTIDE SEQUENCE [LARGE SCALE GENOMIC DNA]</scope>
    <source>
        <strain evidence="3">ATCC 700264 / AMB-1</strain>
    </source>
</reference>
<accession>Q2W4K0</accession>
<proteinExistence type="predicted"/>
<dbReference type="STRING" id="342108.amb2421"/>